<proteinExistence type="predicted"/>
<gene>
    <name evidence="1" type="ORF">KJ970_10955</name>
</gene>
<sequence length="585" mass="66535">MRPDSLPAAWFGAVLDSAALQDVAGQGLDEEIYREFLINRELSGSMGAPERFYRSGLGWEMWTELRDGAPVQDPSAPWDHLPTEAPLLLNSISLLPYDPVWAPLATGVSGILYLESMSAETGLPSGFRLTTGPYGTTTEEAWIERPFIKGSRLAFLYSDSRSDGRVFIGPHRGQNLLFRLNRPIGRSRHRLEWAQNSSEVWWIGNRKLRWDTNELRAKSAFALGHHGDVEARFQRSVRQFLWYDYEGRTRRREEIYDASFFWRRAGLGGRLEGSGRGIVSHRRWDIPAASTRTTEDVGIAFAMGWRGGPESSRIRLSTGLEVRRYDQTWVEPVGSMGYRGRFGDWIVQSDLWSAVQVPMVPTESNAYSEILLRGAPSDWMGRGRELERVHHGEIGWGYAGRGAGHGELANSNPIIEIATFFEDHYKPWPILFVSTESLENLDPAMGDWDRLALEGRLHLGLPWNFQLSGRVTRILSPADPLERFWLPAWTSLITLGWRAPLFGGDLLLDTRITWIGRDKWNTPYGEVPWDDILEGEVRGRIGQASWFLLFKNLEDDYRESSSYVEGWMSRPLQSASAGITWHFDN</sequence>
<dbReference type="Proteomes" id="UP000777784">
    <property type="component" value="Unassembled WGS sequence"/>
</dbReference>
<protein>
    <submittedName>
        <fullName evidence="1">Uncharacterized protein</fullName>
    </submittedName>
</protein>
<comment type="caution">
    <text evidence="1">The sequence shown here is derived from an EMBL/GenBank/DDBJ whole genome shotgun (WGS) entry which is preliminary data.</text>
</comment>
<dbReference type="EMBL" id="JAHJDP010000061">
    <property type="protein sequence ID" value="MBU2691434.1"/>
    <property type="molecule type" value="Genomic_DNA"/>
</dbReference>
<name>A0A948W6F1_UNCEI</name>
<reference evidence="1" key="1">
    <citation type="submission" date="2021-05" db="EMBL/GenBank/DDBJ databases">
        <title>Energy efficiency and biological interactions define the core microbiome of deep oligotrophic groundwater.</title>
        <authorList>
            <person name="Mehrshad M."/>
            <person name="Lopez-Fernandez M."/>
            <person name="Bell E."/>
            <person name="Bernier-Latmani R."/>
            <person name="Bertilsson S."/>
            <person name="Dopson M."/>
        </authorList>
    </citation>
    <scope>NUCLEOTIDE SEQUENCE</scope>
    <source>
        <strain evidence="1">Modern_marine.mb.64</strain>
    </source>
</reference>
<evidence type="ECO:0000313" key="1">
    <source>
        <dbReference type="EMBL" id="MBU2691434.1"/>
    </source>
</evidence>
<accession>A0A948W6F1</accession>
<dbReference type="AlphaFoldDB" id="A0A948W6F1"/>
<evidence type="ECO:0000313" key="2">
    <source>
        <dbReference type="Proteomes" id="UP000777784"/>
    </source>
</evidence>
<organism evidence="1 2">
    <name type="scientific">Eiseniibacteriota bacterium</name>
    <dbReference type="NCBI Taxonomy" id="2212470"/>
    <lineage>
        <taxon>Bacteria</taxon>
        <taxon>Candidatus Eiseniibacteriota</taxon>
    </lineage>
</organism>